<keyword evidence="11" id="KW-1185">Reference proteome</keyword>
<accession>A0A4P9W4F1</accession>
<dbReference type="SUPFAM" id="SSF51445">
    <property type="entry name" value="(Trans)glycosidases"/>
    <property type="match status" value="1"/>
</dbReference>
<comment type="catalytic activity">
    <reaction evidence="1">
        <text>Random hydrolysis of (1-&gt;4)-beta-D-mannosidic linkages in mannans, galactomannans and glucomannans.</text>
        <dbReference type="EC" id="3.2.1.78"/>
    </reaction>
</comment>
<comment type="similarity">
    <text evidence="3">Belongs to the glycosyl hydrolase 5 (cellulase A) family.</text>
</comment>
<proteinExistence type="inferred from homology"/>
<dbReference type="EC" id="3.2.1.78" evidence="4"/>
<dbReference type="Pfam" id="PF26410">
    <property type="entry name" value="GH5_mannosidase"/>
    <property type="match status" value="1"/>
</dbReference>
<name>A0A4P9W4F1_9FUNG</name>
<dbReference type="AlphaFoldDB" id="A0A4P9W4F1"/>
<dbReference type="Gene3D" id="3.20.20.80">
    <property type="entry name" value="Glycosidases"/>
    <property type="match status" value="1"/>
</dbReference>
<dbReference type="InterPro" id="IPR001547">
    <property type="entry name" value="Glyco_hydro_5"/>
</dbReference>
<dbReference type="PANTHER" id="PTHR31451:SF39">
    <property type="entry name" value="MANNAN ENDO-1,4-BETA-MANNOSIDASE 1"/>
    <property type="match status" value="1"/>
</dbReference>
<dbReference type="EMBL" id="KZ997704">
    <property type="protein sequence ID" value="RKO87074.1"/>
    <property type="molecule type" value="Genomic_DNA"/>
</dbReference>
<dbReference type="Proteomes" id="UP000269721">
    <property type="component" value="Unassembled WGS sequence"/>
</dbReference>
<reference evidence="11" key="1">
    <citation type="journal article" date="2018" name="Nat. Microbiol.">
        <title>Leveraging single-cell genomics to expand the fungal tree of life.</title>
        <authorList>
            <person name="Ahrendt S.R."/>
            <person name="Quandt C.A."/>
            <person name="Ciobanu D."/>
            <person name="Clum A."/>
            <person name="Salamov A."/>
            <person name="Andreopoulos B."/>
            <person name="Cheng J.F."/>
            <person name="Woyke T."/>
            <person name="Pelin A."/>
            <person name="Henrissat B."/>
            <person name="Reynolds N.K."/>
            <person name="Benny G.L."/>
            <person name="Smith M.E."/>
            <person name="James T.Y."/>
            <person name="Grigoriev I.V."/>
        </authorList>
    </citation>
    <scope>NUCLEOTIDE SEQUENCE [LARGE SCALE GENOMIC DNA]</scope>
</reference>
<evidence type="ECO:0000313" key="11">
    <source>
        <dbReference type="Proteomes" id="UP000269721"/>
    </source>
</evidence>
<protein>
    <recommendedName>
        <fullName evidence="4">mannan endo-1,4-beta-mannosidase</fullName>
        <ecNumber evidence="4">3.2.1.78</ecNumber>
    </recommendedName>
</protein>
<dbReference type="PANTHER" id="PTHR31451">
    <property type="match status" value="1"/>
</dbReference>
<keyword evidence="7 10" id="KW-0378">Hydrolase</keyword>
<dbReference type="InterPro" id="IPR017853">
    <property type="entry name" value="GH"/>
</dbReference>
<dbReference type="OrthoDB" id="406631at2759"/>
<organism evidence="10 11">
    <name type="scientific">Blyttiomyces helicus</name>
    <dbReference type="NCBI Taxonomy" id="388810"/>
    <lineage>
        <taxon>Eukaryota</taxon>
        <taxon>Fungi</taxon>
        <taxon>Fungi incertae sedis</taxon>
        <taxon>Chytridiomycota</taxon>
        <taxon>Chytridiomycota incertae sedis</taxon>
        <taxon>Chytridiomycetes</taxon>
        <taxon>Chytridiomycetes incertae sedis</taxon>
        <taxon>Blyttiomyces</taxon>
    </lineage>
</organism>
<keyword evidence="6" id="KW-0732">Signal</keyword>
<evidence type="ECO:0000256" key="2">
    <source>
        <dbReference type="ARBA" id="ARBA00004613"/>
    </source>
</evidence>
<evidence type="ECO:0000256" key="3">
    <source>
        <dbReference type="ARBA" id="ARBA00005641"/>
    </source>
</evidence>
<dbReference type="GO" id="GO:0005576">
    <property type="term" value="C:extracellular region"/>
    <property type="evidence" value="ECO:0007669"/>
    <property type="project" value="UniProtKB-SubCell"/>
</dbReference>
<evidence type="ECO:0000313" key="10">
    <source>
        <dbReference type="EMBL" id="RKO87074.1"/>
    </source>
</evidence>
<feature type="domain" description="Glycoside hydrolase family 5" evidence="9">
    <location>
        <begin position="160"/>
        <end position="244"/>
    </location>
</feature>
<evidence type="ECO:0000256" key="6">
    <source>
        <dbReference type="ARBA" id="ARBA00022729"/>
    </source>
</evidence>
<dbReference type="InterPro" id="IPR045053">
    <property type="entry name" value="MAN-like"/>
</dbReference>
<comment type="subcellular location">
    <subcellularLocation>
        <location evidence="2">Secreted</location>
    </subcellularLocation>
</comment>
<evidence type="ECO:0000259" key="9">
    <source>
        <dbReference type="Pfam" id="PF26410"/>
    </source>
</evidence>
<keyword evidence="8" id="KW-0326">Glycosidase</keyword>
<evidence type="ECO:0000256" key="7">
    <source>
        <dbReference type="ARBA" id="ARBA00022801"/>
    </source>
</evidence>
<dbReference type="GO" id="GO:0016985">
    <property type="term" value="F:mannan endo-1,4-beta-mannosidase activity"/>
    <property type="evidence" value="ECO:0007669"/>
    <property type="project" value="UniProtKB-EC"/>
</dbReference>
<evidence type="ECO:0000256" key="1">
    <source>
        <dbReference type="ARBA" id="ARBA00001678"/>
    </source>
</evidence>
<evidence type="ECO:0000256" key="5">
    <source>
        <dbReference type="ARBA" id="ARBA00022525"/>
    </source>
</evidence>
<sequence length="479" mass="53200">MGKTSSKLQGPDDGELPITEFVRRHGDQLFEGDRPFRFISVNVPNLLLIEDRPDRWKGGDGRWALPDPYEQYDALLTVKGLHGRVVRTYTLGFGPFYHVEGIRTYNEPCFVAFDHALAIARSLGVRLIIPLLNNHNGGDAKRSFDYGSYAIMASWRGVKPSGFYSEPELLDDMRHLISFLLNRVNTLTGIRYGDDPTILGWELGNELGGWDGPAPPTAWTLALTSHLRSLAPKTLVFDGTMGGLNAPSRLDVAALRSPDGPDVFSNHYYYGGSDISRIKGDSAFAGKAFYIGEFGFSKLSTLTNVMETTRSLKRVSGALIWSLRFHSMDGGFYTHSEDHDFYAYHAPGFPESDGFHRDEAETIALLRKQALRIQERNPAQVPHPTPPTPLLLAPAAPGQLRWRGSAWAAEYDVRRGVASPQGFQWEEKLVAEHVLDNVKSGQPIWSDHEQREGAGYVYSVQAVGVDGHRSEWSNVVGAV</sequence>
<keyword evidence="5" id="KW-0964">Secreted</keyword>
<gene>
    <name evidence="10" type="ORF">BDK51DRAFT_16420</name>
</gene>
<evidence type="ECO:0000256" key="8">
    <source>
        <dbReference type="ARBA" id="ARBA00023295"/>
    </source>
</evidence>
<evidence type="ECO:0000256" key="4">
    <source>
        <dbReference type="ARBA" id="ARBA00012706"/>
    </source>
</evidence>